<proteinExistence type="predicted"/>
<keyword evidence="2" id="KW-1185">Reference proteome</keyword>
<accession>A0ACC3SA83</accession>
<name>A0ACC3SA83_9PEZI</name>
<comment type="caution">
    <text evidence="1">The sequence shown here is derived from an EMBL/GenBank/DDBJ whole genome shotgun (WGS) entry which is preliminary data.</text>
</comment>
<sequence>MATYFIHPRRLSASPRHVSATLLYRRFSSRPLLCTGKPPVLWEEETLPEYDPSLFYPVHIDEVWKGRYHVRAKLGCKDASEWTWRRTGTIVLERLNASSTDHIGQYCIRKACETFILERVTGTVNCTHQCLVYEPLGINMREYFDRQQYKTLGITRAKFFAVYLLNGLDYLHNCGIVHTDGQEEAILSKLVRSKTEQPVPRKVGDHERTIFTSRPMEYEEPFTYPILCDLGTSVLVEKNHSGKIQALPYRAPEVILGMEWSSSADIWNFGVLLWQLLLGTHLFGNQCESDSLARMAKHLDQPPDALLERCSPTSTYLGADGMISTASPLIISLPVSGPLKLPSLRHIALQDLIDENDRDSVFIDFISSTLNWLPEERRTAAELLEHPWLEVDT</sequence>
<evidence type="ECO:0000313" key="2">
    <source>
        <dbReference type="Proteomes" id="UP001320706"/>
    </source>
</evidence>
<evidence type="ECO:0000313" key="1">
    <source>
        <dbReference type="EMBL" id="KAK8205496.1"/>
    </source>
</evidence>
<reference evidence="1" key="1">
    <citation type="submission" date="2024-02" db="EMBL/GenBank/DDBJ databases">
        <title>Metagenome Assembled Genome of Zalaria obscura JY119.</title>
        <authorList>
            <person name="Vighnesh L."/>
            <person name="Jagadeeshwari U."/>
            <person name="Venkata Ramana C."/>
            <person name="Sasikala C."/>
        </authorList>
    </citation>
    <scope>NUCLEOTIDE SEQUENCE</scope>
    <source>
        <strain evidence="1">JY119</strain>
    </source>
</reference>
<protein>
    <submittedName>
        <fullName evidence="1">Uncharacterized protein</fullName>
    </submittedName>
</protein>
<gene>
    <name evidence="1" type="ORF">M8818_004865</name>
</gene>
<organism evidence="1 2">
    <name type="scientific">Zalaria obscura</name>
    <dbReference type="NCBI Taxonomy" id="2024903"/>
    <lineage>
        <taxon>Eukaryota</taxon>
        <taxon>Fungi</taxon>
        <taxon>Dikarya</taxon>
        <taxon>Ascomycota</taxon>
        <taxon>Pezizomycotina</taxon>
        <taxon>Dothideomycetes</taxon>
        <taxon>Dothideomycetidae</taxon>
        <taxon>Dothideales</taxon>
        <taxon>Zalariaceae</taxon>
        <taxon>Zalaria</taxon>
    </lineage>
</organism>
<dbReference type="EMBL" id="JAMKPW020000024">
    <property type="protein sequence ID" value="KAK8205496.1"/>
    <property type="molecule type" value="Genomic_DNA"/>
</dbReference>
<dbReference type="Proteomes" id="UP001320706">
    <property type="component" value="Unassembled WGS sequence"/>
</dbReference>